<keyword evidence="2" id="KW-0812">Transmembrane</keyword>
<organism evidence="4 5">
    <name type="scientific">Glaciibacter psychrotolerans</name>
    <dbReference type="NCBI Taxonomy" id="670054"/>
    <lineage>
        <taxon>Bacteria</taxon>
        <taxon>Bacillati</taxon>
        <taxon>Actinomycetota</taxon>
        <taxon>Actinomycetes</taxon>
        <taxon>Micrococcales</taxon>
        <taxon>Microbacteriaceae</taxon>
        <taxon>Glaciibacter</taxon>
    </lineage>
</organism>
<dbReference type="Pfam" id="PF26366">
    <property type="entry name" value="DUF8094"/>
    <property type="match status" value="1"/>
</dbReference>
<dbReference type="AlphaFoldDB" id="A0A7Z0ED58"/>
<evidence type="ECO:0000313" key="5">
    <source>
        <dbReference type="Proteomes" id="UP000537260"/>
    </source>
</evidence>
<feature type="compositionally biased region" description="Low complexity" evidence="1">
    <location>
        <begin position="107"/>
        <end position="121"/>
    </location>
</feature>
<evidence type="ECO:0000313" key="4">
    <source>
        <dbReference type="EMBL" id="NYJ19425.1"/>
    </source>
</evidence>
<proteinExistence type="predicted"/>
<feature type="region of interest" description="Disordered" evidence="1">
    <location>
        <begin position="106"/>
        <end position="144"/>
    </location>
</feature>
<dbReference type="EMBL" id="JACCFM010000001">
    <property type="protein sequence ID" value="NYJ19425.1"/>
    <property type="molecule type" value="Genomic_DNA"/>
</dbReference>
<dbReference type="Proteomes" id="UP000537260">
    <property type="component" value="Unassembled WGS sequence"/>
</dbReference>
<accession>A0A7Z0ED58</accession>
<feature type="transmembrane region" description="Helical" evidence="2">
    <location>
        <begin position="198"/>
        <end position="222"/>
    </location>
</feature>
<evidence type="ECO:0000256" key="2">
    <source>
        <dbReference type="SAM" id="Phobius"/>
    </source>
</evidence>
<feature type="transmembrane region" description="Helical" evidence="2">
    <location>
        <begin position="263"/>
        <end position="280"/>
    </location>
</feature>
<feature type="domain" description="DUF8094" evidence="3">
    <location>
        <begin position="315"/>
        <end position="606"/>
    </location>
</feature>
<comment type="caution">
    <text evidence="4">The sequence shown here is derived from an EMBL/GenBank/DDBJ whole genome shotgun (WGS) entry which is preliminary data.</text>
</comment>
<gene>
    <name evidence="4" type="ORF">HNR05_001216</name>
</gene>
<reference evidence="4 5" key="1">
    <citation type="submission" date="2020-07" db="EMBL/GenBank/DDBJ databases">
        <title>Sequencing the genomes of 1000 actinobacteria strains.</title>
        <authorList>
            <person name="Klenk H.-P."/>
        </authorList>
    </citation>
    <scope>NUCLEOTIDE SEQUENCE [LARGE SCALE GENOMIC DNA]</scope>
    <source>
        <strain evidence="4 5">LI1</strain>
    </source>
</reference>
<evidence type="ECO:0000259" key="3">
    <source>
        <dbReference type="Pfam" id="PF26366"/>
    </source>
</evidence>
<dbReference type="InterPro" id="IPR058407">
    <property type="entry name" value="DUF8094"/>
</dbReference>
<evidence type="ECO:0000256" key="1">
    <source>
        <dbReference type="SAM" id="MobiDB-lite"/>
    </source>
</evidence>
<keyword evidence="2" id="KW-0472">Membrane</keyword>
<sequence>MRFVFAIVALVLSVVMIVLGFAQRTVFLEPASTSLSASIPDGAPYAVIDASALAAHAGPQTLTISGGSPVFMAYGRSEDVRAWVDGSTYSDVSLKKDGTALKAKIHTAPAPETPSSTSSPSTPSPSSPPAIGTPDATAALPTNPAGSDLWLEEFSAQQHLTRTINVPAGISVIVASDGTKPAPTRVSVEWPTNNATPWAGPLIVGGAVLALIGLALYLWALLHLRRSQGPRRNLPRGPRMPKLPRAPRPKAIKASEITGPRRSMIAIVPVLLVSGLVLTGCSPDFWPSSSGAVTPTASPTLDATAAPDAAADIPLPAVTVPQLEQIVHRIAAVATEADTSLSSDAIATRFTGPALEQRLINYKIRAVKADVAPVQAIPDSTFALTLPQQSPGWPRMVMTVVEGTNPKEAPTALVLTQQSPRANYLVEYAIQLVPAAPVPDVAPAAIGAPIIKPDVKLLVLPPDKIAAAYGDVLQKGEASEYSDLFEVKGDTFRAQVQASKDQTAAELPSTAAIEYSVAPGSGQPLALATNDSGGIVAVNLNEIATVRPVDAGATVSSNPDSASAALSGVASSAKGLQSTYSDQLLFHVPAAGSGEKIVLLGFAQGLIASVELP</sequence>
<keyword evidence="2" id="KW-1133">Transmembrane helix</keyword>
<keyword evidence="5" id="KW-1185">Reference proteome</keyword>
<name>A0A7Z0ED58_9MICO</name>
<dbReference type="RefSeq" id="WP_179578195.1">
    <property type="nucleotide sequence ID" value="NZ_JACCFM010000001.1"/>
</dbReference>
<protein>
    <recommendedName>
        <fullName evidence="3">DUF8094 domain-containing protein</fullName>
    </recommendedName>
</protein>